<organism evidence="2 3">
    <name type="scientific">Araneus ventricosus</name>
    <name type="common">Orbweaver spider</name>
    <name type="synonym">Epeira ventricosa</name>
    <dbReference type="NCBI Taxonomy" id="182803"/>
    <lineage>
        <taxon>Eukaryota</taxon>
        <taxon>Metazoa</taxon>
        <taxon>Ecdysozoa</taxon>
        <taxon>Arthropoda</taxon>
        <taxon>Chelicerata</taxon>
        <taxon>Arachnida</taxon>
        <taxon>Araneae</taxon>
        <taxon>Araneomorphae</taxon>
        <taxon>Entelegynae</taxon>
        <taxon>Araneoidea</taxon>
        <taxon>Araneidae</taxon>
        <taxon>Araneus</taxon>
    </lineage>
</organism>
<reference evidence="2 3" key="1">
    <citation type="journal article" date="2019" name="Sci. Rep.">
        <title>Orb-weaving spider Araneus ventricosus genome elucidates the spidroin gene catalogue.</title>
        <authorList>
            <person name="Kono N."/>
            <person name="Nakamura H."/>
            <person name="Ohtoshi R."/>
            <person name="Moran D.A.P."/>
            <person name="Shinohara A."/>
            <person name="Yoshida Y."/>
            <person name="Fujiwara M."/>
            <person name="Mori M."/>
            <person name="Tomita M."/>
            <person name="Arakawa K."/>
        </authorList>
    </citation>
    <scope>NUCLEOTIDE SEQUENCE [LARGE SCALE GENOMIC DNA]</scope>
</reference>
<keyword evidence="3" id="KW-1185">Reference proteome</keyword>
<feature type="region of interest" description="Disordered" evidence="1">
    <location>
        <begin position="106"/>
        <end position="169"/>
    </location>
</feature>
<accession>A0A4Y2U5X8</accession>
<evidence type="ECO:0000256" key="1">
    <source>
        <dbReference type="SAM" id="MobiDB-lite"/>
    </source>
</evidence>
<protein>
    <submittedName>
        <fullName evidence="2">Uncharacterized protein</fullName>
    </submittedName>
</protein>
<feature type="compositionally biased region" description="Basic and acidic residues" evidence="1">
    <location>
        <begin position="160"/>
        <end position="169"/>
    </location>
</feature>
<dbReference type="AlphaFoldDB" id="A0A4Y2U5X8"/>
<feature type="region of interest" description="Disordered" evidence="1">
    <location>
        <begin position="1"/>
        <end position="49"/>
    </location>
</feature>
<dbReference type="EMBL" id="BGPR01033143">
    <property type="protein sequence ID" value="GBO06987.1"/>
    <property type="molecule type" value="Genomic_DNA"/>
</dbReference>
<gene>
    <name evidence="2" type="ORF">AVEN_255365_1</name>
</gene>
<comment type="caution">
    <text evidence="2">The sequence shown here is derived from an EMBL/GenBank/DDBJ whole genome shotgun (WGS) entry which is preliminary data.</text>
</comment>
<proteinExistence type="predicted"/>
<name>A0A4Y2U5X8_ARAVE</name>
<sequence length="169" mass="18799">MERTSPPLVRIGTGWSREPGIRREKIGQKAKSSAPLDPHSGILDRNLHPHRSLFGEGGCPRFLNSEGTTAKTQSHQSPSCYLFQSYIKMGRFPDDAGGLKHRLRLTLQRSKENGATSPRSPIQVSPPERTKCPTRPHRGEEKEKDDFSPQPGVASMPNEKGPETRHARS</sequence>
<feature type="compositionally biased region" description="Polar residues" evidence="1">
    <location>
        <begin position="113"/>
        <end position="123"/>
    </location>
</feature>
<evidence type="ECO:0000313" key="3">
    <source>
        <dbReference type="Proteomes" id="UP000499080"/>
    </source>
</evidence>
<evidence type="ECO:0000313" key="2">
    <source>
        <dbReference type="EMBL" id="GBO06987.1"/>
    </source>
</evidence>
<feature type="compositionally biased region" description="Basic and acidic residues" evidence="1">
    <location>
        <begin position="137"/>
        <end position="147"/>
    </location>
</feature>
<dbReference type="Proteomes" id="UP000499080">
    <property type="component" value="Unassembled WGS sequence"/>
</dbReference>